<reference evidence="4" key="1">
    <citation type="submission" date="2022-11" db="UniProtKB">
        <authorList>
            <consortium name="WormBaseParasite"/>
        </authorList>
    </citation>
    <scope>IDENTIFICATION</scope>
</reference>
<proteinExistence type="predicted"/>
<dbReference type="WBParaSite" id="jg21515">
    <property type="protein sequence ID" value="jg21515"/>
    <property type="gene ID" value="jg21515"/>
</dbReference>
<dbReference type="InterPro" id="IPR009057">
    <property type="entry name" value="Homeodomain-like_sf"/>
</dbReference>
<dbReference type="Proteomes" id="UP000887574">
    <property type="component" value="Unplaced"/>
</dbReference>
<dbReference type="Gene3D" id="1.10.10.60">
    <property type="entry name" value="Homeodomain-like"/>
    <property type="match status" value="1"/>
</dbReference>
<feature type="region of interest" description="Disordered" evidence="2">
    <location>
        <begin position="1"/>
        <end position="29"/>
    </location>
</feature>
<dbReference type="SUPFAM" id="SSF46689">
    <property type="entry name" value="Homeodomain-like"/>
    <property type="match status" value="1"/>
</dbReference>
<accession>A0A915DNP8</accession>
<protein>
    <submittedName>
        <fullName evidence="4">Brinker DNA-binding domain-containing protein</fullName>
    </submittedName>
</protein>
<evidence type="ECO:0000313" key="3">
    <source>
        <dbReference type="Proteomes" id="UP000887574"/>
    </source>
</evidence>
<evidence type="ECO:0000256" key="2">
    <source>
        <dbReference type="SAM" id="MobiDB-lite"/>
    </source>
</evidence>
<evidence type="ECO:0000256" key="1">
    <source>
        <dbReference type="ARBA" id="ARBA00004123"/>
    </source>
</evidence>
<organism evidence="3 4">
    <name type="scientific">Ditylenchus dipsaci</name>
    <dbReference type="NCBI Taxonomy" id="166011"/>
    <lineage>
        <taxon>Eukaryota</taxon>
        <taxon>Metazoa</taxon>
        <taxon>Ecdysozoa</taxon>
        <taxon>Nematoda</taxon>
        <taxon>Chromadorea</taxon>
        <taxon>Rhabditida</taxon>
        <taxon>Tylenchina</taxon>
        <taxon>Tylenchomorpha</taxon>
        <taxon>Sphaerularioidea</taxon>
        <taxon>Anguinidae</taxon>
        <taxon>Anguininae</taxon>
        <taxon>Ditylenchus</taxon>
    </lineage>
</organism>
<sequence length="105" mass="12485">MSDQEHEEAESESNVESQEESQKCKLSRKRKAYSLEKKLEAIDYTKKYSKNLAAKKFGVDRARVIEWVKQEGKDQSESLELEDIYWLHWIVISIENIAQIFPWYV</sequence>
<feature type="compositionally biased region" description="Acidic residues" evidence="2">
    <location>
        <begin position="1"/>
        <end position="19"/>
    </location>
</feature>
<dbReference type="GO" id="GO:0005634">
    <property type="term" value="C:nucleus"/>
    <property type="evidence" value="ECO:0007669"/>
    <property type="project" value="UniProtKB-SubCell"/>
</dbReference>
<name>A0A915DNP8_9BILA</name>
<keyword evidence="3" id="KW-1185">Reference proteome</keyword>
<comment type="subcellular location">
    <subcellularLocation>
        <location evidence="1">Nucleus</location>
    </subcellularLocation>
</comment>
<dbReference type="AlphaFoldDB" id="A0A915DNP8"/>
<evidence type="ECO:0000313" key="4">
    <source>
        <dbReference type="WBParaSite" id="jg21515"/>
    </source>
</evidence>